<organism evidence="2 3">
    <name type="scientific">Cinchona calisaya</name>
    <dbReference type="NCBI Taxonomy" id="153742"/>
    <lineage>
        <taxon>Eukaryota</taxon>
        <taxon>Viridiplantae</taxon>
        <taxon>Streptophyta</taxon>
        <taxon>Embryophyta</taxon>
        <taxon>Tracheophyta</taxon>
        <taxon>Spermatophyta</taxon>
        <taxon>Magnoliopsida</taxon>
        <taxon>eudicotyledons</taxon>
        <taxon>Gunneridae</taxon>
        <taxon>Pentapetalae</taxon>
        <taxon>asterids</taxon>
        <taxon>lamiids</taxon>
        <taxon>Gentianales</taxon>
        <taxon>Rubiaceae</taxon>
        <taxon>Cinchonoideae</taxon>
        <taxon>Cinchoneae</taxon>
        <taxon>Cinchona</taxon>
    </lineage>
</organism>
<evidence type="ECO:0000313" key="3">
    <source>
        <dbReference type="Proteomes" id="UP001630127"/>
    </source>
</evidence>
<name>A0ABD2YG56_9GENT</name>
<evidence type="ECO:0000313" key="2">
    <source>
        <dbReference type="EMBL" id="KAL3505691.1"/>
    </source>
</evidence>
<protein>
    <submittedName>
        <fullName evidence="2">Uncharacterized protein</fullName>
    </submittedName>
</protein>
<evidence type="ECO:0000256" key="1">
    <source>
        <dbReference type="SAM" id="MobiDB-lite"/>
    </source>
</evidence>
<sequence length="144" mass="16464">MANNNKMDNERLLKIGFEAIKMQEEEDQYGRKGTKPTTQACQYQYQPQQTRIFQNMARKNGAGLVEIAIDAFATLEEEYYGRTTMPPPRQDRQQPQPHPRANTQFVTSTKENGAMDCNQAARTFGGVLIKEADKRKPLLNPRRG</sequence>
<dbReference type="EMBL" id="JBJUIK010000013">
    <property type="protein sequence ID" value="KAL3505691.1"/>
    <property type="molecule type" value="Genomic_DNA"/>
</dbReference>
<dbReference type="AlphaFoldDB" id="A0ABD2YG56"/>
<feature type="compositionally biased region" description="Polar residues" evidence="1">
    <location>
        <begin position="101"/>
        <end position="111"/>
    </location>
</feature>
<dbReference type="PANTHER" id="PTHR33484:SF3">
    <property type="entry name" value="HYDROXYPROLINE-RICH GLYCOPROTEIN FAMILY PROTEIN"/>
    <property type="match status" value="1"/>
</dbReference>
<feature type="region of interest" description="Disordered" evidence="1">
    <location>
        <begin position="79"/>
        <end position="144"/>
    </location>
</feature>
<dbReference type="Proteomes" id="UP001630127">
    <property type="component" value="Unassembled WGS sequence"/>
</dbReference>
<proteinExistence type="predicted"/>
<dbReference type="PANTHER" id="PTHR33484">
    <property type="entry name" value="BNAC07G33360D PROTEIN"/>
    <property type="match status" value="1"/>
</dbReference>
<gene>
    <name evidence="2" type="ORF">ACH5RR_031073</name>
</gene>
<accession>A0ABD2YG56</accession>
<keyword evidence="3" id="KW-1185">Reference proteome</keyword>
<reference evidence="2 3" key="1">
    <citation type="submission" date="2024-11" db="EMBL/GenBank/DDBJ databases">
        <title>A near-complete genome assembly of Cinchona calisaya.</title>
        <authorList>
            <person name="Lian D.C."/>
            <person name="Zhao X.W."/>
            <person name="Wei L."/>
        </authorList>
    </citation>
    <scope>NUCLEOTIDE SEQUENCE [LARGE SCALE GENOMIC DNA]</scope>
    <source>
        <tissue evidence="2">Nenye</tissue>
    </source>
</reference>
<comment type="caution">
    <text evidence="2">The sequence shown here is derived from an EMBL/GenBank/DDBJ whole genome shotgun (WGS) entry which is preliminary data.</text>
</comment>